<name>A0A0M0KK82_ALKHA</name>
<gene>
    <name evidence="3" type="ORF">AMD02_10300</name>
</gene>
<protein>
    <submittedName>
        <fullName evidence="3">ABC transporter substrate-binding protein</fullName>
    </submittedName>
</protein>
<dbReference type="SUPFAM" id="SSF53850">
    <property type="entry name" value="Periplasmic binding protein-like II"/>
    <property type="match status" value="1"/>
</dbReference>
<proteinExistence type="predicted"/>
<reference evidence="3" key="1">
    <citation type="submission" date="2015-08" db="EMBL/GenBank/DDBJ databases">
        <title>Complete DNA Sequence of Pseudomonas syringae pv. actinidiae, the Causal Agent of Kiwifruit Canker Disease.</title>
        <authorList>
            <person name="Rikkerink E.H.A."/>
            <person name="Fineran P.C."/>
        </authorList>
    </citation>
    <scope>NUCLEOTIDE SEQUENCE</scope>
    <source>
        <strain evidence="3">DSM 13666</strain>
    </source>
</reference>
<dbReference type="PROSITE" id="PS51257">
    <property type="entry name" value="PROKAR_LIPOPROTEIN"/>
    <property type="match status" value="1"/>
</dbReference>
<comment type="caution">
    <text evidence="3">The sequence shown here is derived from an EMBL/GenBank/DDBJ whole genome shotgun (WGS) entry which is preliminary data.</text>
</comment>
<dbReference type="Pfam" id="PF01547">
    <property type="entry name" value="SBP_bac_1"/>
    <property type="match status" value="1"/>
</dbReference>
<evidence type="ECO:0000256" key="2">
    <source>
        <dbReference type="SAM" id="SignalP"/>
    </source>
</evidence>
<dbReference type="InterPro" id="IPR050490">
    <property type="entry name" value="Bact_solute-bd_prot1"/>
</dbReference>
<feature type="signal peptide" evidence="2">
    <location>
        <begin position="1"/>
        <end position="27"/>
    </location>
</feature>
<dbReference type="PANTHER" id="PTHR43649">
    <property type="entry name" value="ARABINOSE-BINDING PROTEIN-RELATED"/>
    <property type="match status" value="1"/>
</dbReference>
<keyword evidence="2" id="KW-0732">Signal</keyword>
<dbReference type="PANTHER" id="PTHR43649:SF12">
    <property type="entry name" value="DIACETYLCHITOBIOSE BINDING PROTEIN DASA"/>
    <property type="match status" value="1"/>
</dbReference>
<dbReference type="AlphaFoldDB" id="A0A0M0KK82"/>
<dbReference type="RefSeq" id="WP_053431249.1">
    <property type="nucleotide sequence ID" value="NZ_CP040441.1"/>
</dbReference>
<feature type="region of interest" description="Disordered" evidence="1">
    <location>
        <begin position="438"/>
        <end position="461"/>
    </location>
</feature>
<dbReference type="GeneID" id="87597461"/>
<dbReference type="InterPro" id="IPR006059">
    <property type="entry name" value="SBP"/>
</dbReference>
<evidence type="ECO:0000256" key="1">
    <source>
        <dbReference type="SAM" id="MobiDB-lite"/>
    </source>
</evidence>
<dbReference type="CDD" id="cd13585">
    <property type="entry name" value="PBP2_TMBP_like"/>
    <property type="match status" value="1"/>
</dbReference>
<sequence length="461" mass="50956">MGRVKKQLSFFLMVLLAVSLAACGGSAQEGGVQESKVDEEGNVHISISTWGLPDELAVFNELVDNFENDNPNIKVNVIHIPDDYSGKMNTMLAGGTAPDVVFTSDGDFGGWVKAGLFLNIQDMVEESSINLEDMWESALSRYRWDGRVLGEGDLYALPKDIGPSALFYNKDLFDEAGVSYPDPEVPMSWDELLEKAKALTIDENGNGRPDQFGLGPIWWEGFIWSNGGDILSEDRTTFVMNEPEAVEALQFVADLTHVHKVAPDSRSLEAMDADQMFETGRIAMMTAGRWMVPTYRKLDFDWDVAPPPAGATGVSSSWSGSVGYAINKDTNFPEEAFQLIEYLAGERGQEIQTELGFAIPTYKSVSETDVFLQPGEKPENAEAFIIGAETQRPGPWTLTPNNRWLDHVNQNLTYLWNGERSAEEILDEIADEVQQLLEEGNPEIFGNEPASEEEGEGDGEE</sequence>
<feature type="chain" id="PRO_5044367164" evidence="2">
    <location>
        <begin position="28"/>
        <end position="461"/>
    </location>
</feature>
<dbReference type="EMBL" id="LILD01000001">
    <property type="protein sequence ID" value="KOO39190.1"/>
    <property type="molecule type" value="Genomic_DNA"/>
</dbReference>
<accession>A0A0M0KK82</accession>
<evidence type="ECO:0000313" key="3">
    <source>
        <dbReference type="EMBL" id="KOO39190.1"/>
    </source>
</evidence>
<dbReference type="PATRIC" id="fig|136160.3.peg.2447"/>
<organism evidence="3">
    <name type="scientific">Halalkalibacterium halodurans</name>
    <name type="common">Bacillus halodurans</name>
    <dbReference type="NCBI Taxonomy" id="86665"/>
    <lineage>
        <taxon>Bacteria</taxon>
        <taxon>Bacillati</taxon>
        <taxon>Bacillota</taxon>
        <taxon>Bacilli</taxon>
        <taxon>Bacillales</taxon>
        <taxon>Bacillaceae</taxon>
        <taxon>Halalkalibacterium (ex Joshi et al. 2022)</taxon>
    </lineage>
</organism>
<feature type="compositionally biased region" description="Acidic residues" evidence="1">
    <location>
        <begin position="450"/>
        <end position="461"/>
    </location>
</feature>
<dbReference type="Gene3D" id="3.40.190.10">
    <property type="entry name" value="Periplasmic binding protein-like II"/>
    <property type="match status" value="1"/>
</dbReference>